<feature type="transmembrane region" description="Helical" evidence="8">
    <location>
        <begin position="161"/>
        <end position="190"/>
    </location>
</feature>
<feature type="transmembrane region" description="Helical" evidence="8">
    <location>
        <begin position="274"/>
        <end position="292"/>
    </location>
</feature>
<feature type="transmembrane region" description="Helical" evidence="8">
    <location>
        <begin position="99"/>
        <end position="125"/>
    </location>
</feature>
<comment type="similarity">
    <text evidence="7">Belongs to the glycosyltransferase 87 family.</text>
</comment>
<evidence type="ECO:0000256" key="4">
    <source>
        <dbReference type="ARBA" id="ARBA00022692"/>
    </source>
</evidence>
<evidence type="ECO:0000256" key="1">
    <source>
        <dbReference type="ARBA" id="ARBA00004651"/>
    </source>
</evidence>
<accession>A0A926P3P0</accession>
<comment type="caution">
    <text evidence="9">The sequence shown here is derived from an EMBL/GenBank/DDBJ whole genome shotgun (WGS) entry which is preliminary data.</text>
</comment>
<evidence type="ECO:0000256" key="2">
    <source>
        <dbReference type="ARBA" id="ARBA00022475"/>
    </source>
</evidence>
<evidence type="ECO:0000256" key="3">
    <source>
        <dbReference type="ARBA" id="ARBA00022679"/>
    </source>
</evidence>
<dbReference type="Pfam" id="PF09594">
    <property type="entry name" value="GT87"/>
    <property type="match status" value="1"/>
</dbReference>
<name>A0A926P3P0_9HYPH</name>
<sequence>MIEALRQGRWATRDRLVPAAFMALAGYLVVLGYLYIYPGLLTAPGGTAVVNDFLSFWVAAREAVGGSPATPYRTEDFAALQAVYIGAGHYFAFFYPPTFLLMLLPLGLLGGLAAYWAFQLAAALAAGWACSRIMRHWHGFLLAAALPTSFNTYFYGQNSLLAAAFLGAGLVMLAEGKAILAGVFIGFMTFKPQLGVLIPFALIAGGYWRTIWAAALTTVLLATLSWLVFGTGTWEAFFDQTAFARTTLNHGLVDLHKMISVYAAAREFGAPIELAYGLQILTALGALVTVWLSWRGGASFPAKAIILVAAGLLATPFALSYDLALLAVALAFLLRCGQSESLPPWNATLALGVVLMAAVTRLAGEVGFPFLGPVLLVITIWIGWRCDAGQNVGKAKA</sequence>
<dbReference type="GO" id="GO:0005886">
    <property type="term" value="C:plasma membrane"/>
    <property type="evidence" value="ECO:0007669"/>
    <property type="project" value="UniProtKB-SubCell"/>
</dbReference>
<keyword evidence="4 8" id="KW-0812">Transmembrane</keyword>
<keyword evidence="2" id="KW-1003">Cell membrane</keyword>
<feature type="transmembrane region" description="Helical" evidence="8">
    <location>
        <begin position="342"/>
        <end position="359"/>
    </location>
</feature>
<feature type="transmembrane region" description="Helical" evidence="8">
    <location>
        <begin position="137"/>
        <end position="155"/>
    </location>
</feature>
<dbReference type="Proteomes" id="UP000598467">
    <property type="component" value="Unassembled WGS sequence"/>
</dbReference>
<keyword evidence="6 8" id="KW-0472">Membrane</keyword>
<feature type="transmembrane region" description="Helical" evidence="8">
    <location>
        <begin position="16"/>
        <end position="36"/>
    </location>
</feature>
<feature type="transmembrane region" description="Helical" evidence="8">
    <location>
        <begin position="366"/>
        <end position="384"/>
    </location>
</feature>
<keyword evidence="5 8" id="KW-1133">Transmembrane helix</keyword>
<keyword evidence="3" id="KW-0808">Transferase</keyword>
<feature type="transmembrane region" description="Helical" evidence="8">
    <location>
        <begin position="304"/>
        <end position="330"/>
    </location>
</feature>
<evidence type="ECO:0000313" key="9">
    <source>
        <dbReference type="EMBL" id="MBD1546107.1"/>
    </source>
</evidence>
<protein>
    <submittedName>
        <fullName evidence="9">DUF2029 domain-containing protein</fullName>
    </submittedName>
</protein>
<evidence type="ECO:0000256" key="8">
    <source>
        <dbReference type="SAM" id="Phobius"/>
    </source>
</evidence>
<dbReference type="RefSeq" id="WP_190290778.1">
    <property type="nucleotide sequence ID" value="NZ_JABFCZ010000007.1"/>
</dbReference>
<dbReference type="AlphaFoldDB" id="A0A926P3P0"/>
<proteinExistence type="inferred from homology"/>
<dbReference type="GO" id="GO:0016758">
    <property type="term" value="F:hexosyltransferase activity"/>
    <property type="evidence" value="ECO:0007669"/>
    <property type="project" value="InterPro"/>
</dbReference>
<reference evidence="9" key="1">
    <citation type="submission" date="2020-05" db="EMBL/GenBank/DDBJ databases">
        <title>Identification of trans-AT polyketide cluster in two marine bacteria, producers of a novel glutaramide-containing polyketide sesbanimide D and analogs.</title>
        <authorList>
            <person name="Kacar D."/>
            <person name="Rodriguez P."/>
            <person name="Canedo L."/>
            <person name="Gonzalez E."/>
            <person name="Galan B."/>
            <person name="De La Calle F."/>
            <person name="Garcia J.L."/>
        </authorList>
    </citation>
    <scope>NUCLEOTIDE SEQUENCE</scope>
    <source>
        <strain evidence="9">PHM038</strain>
    </source>
</reference>
<comment type="subcellular location">
    <subcellularLocation>
        <location evidence="1">Cell membrane</location>
        <topology evidence="1">Multi-pass membrane protein</topology>
    </subcellularLocation>
</comment>
<gene>
    <name evidence="9" type="ORF">HK439_07530</name>
</gene>
<evidence type="ECO:0000256" key="7">
    <source>
        <dbReference type="ARBA" id="ARBA00024033"/>
    </source>
</evidence>
<evidence type="ECO:0000256" key="5">
    <source>
        <dbReference type="ARBA" id="ARBA00022989"/>
    </source>
</evidence>
<evidence type="ECO:0000256" key="6">
    <source>
        <dbReference type="ARBA" id="ARBA00023136"/>
    </source>
</evidence>
<dbReference type="EMBL" id="JABFCZ010000007">
    <property type="protein sequence ID" value="MBD1546107.1"/>
    <property type="molecule type" value="Genomic_DNA"/>
</dbReference>
<dbReference type="InterPro" id="IPR018584">
    <property type="entry name" value="GT87"/>
</dbReference>
<evidence type="ECO:0000313" key="10">
    <source>
        <dbReference type="Proteomes" id="UP000598467"/>
    </source>
</evidence>
<organism evidence="9 10">
    <name type="scientific">Roseibium aggregatum</name>
    <dbReference type="NCBI Taxonomy" id="187304"/>
    <lineage>
        <taxon>Bacteria</taxon>
        <taxon>Pseudomonadati</taxon>
        <taxon>Pseudomonadota</taxon>
        <taxon>Alphaproteobacteria</taxon>
        <taxon>Hyphomicrobiales</taxon>
        <taxon>Stappiaceae</taxon>
        <taxon>Roseibium</taxon>
    </lineage>
</organism>
<feature type="transmembrane region" description="Helical" evidence="8">
    <location>
        <begin position="211"/>
        <end position="229"/>
    </location>
</feature>